<accession>A0ABV7VPG2</accession>
<keyword evidence="8" id="KW-1185">Reference proteome</keyword>
<comment type="caution">
    <text evidence="7">The sequence shown here is derived from an EMBL/GenBank/DDBJ whole genome shotgun (WGS) entry which is preliminary data.</text>
</comment>
<feature type="transmembrane region" description="Helical" evidence="6">
    <location>
        <begin position="35"/>
        <end position="55"/>
    </location>
</feature>
<organism evidence="7 8">
    <name type="scientific">Bacterioplanoides pacificum</name>
    <dbReference type="NCBI Taxonomy" id="1171596"/>
    <lineage>
        <taxon>Bacteria</taxon>
        <taxon>Pseudomonadati</taxon>
        <taxon>Pseudomonadota</taxon>
        <taxon>Gammaproteobacteria</taxon>
        <taxon>Oceanospirillales</taxon>
        <taxon>Oceanospirillaceae</taxon>
        <taxon>Bacterioplanoides</taxon>
    </lineage>
</organism>
<evidence type="ECO:0000256" key="3">
    <source>
        <dbReference type="ARBA" id="ARBA00022692"/>
    </source>
</evidence>
<protein>
    <submittedName>
        <fullName evidence="7">Na/Pi cotransporter family protein</fullName>
    </submittedName>
</protein>
<dbReference type="PANTHER" id="PTHR10010:SF46">
    <property type="entry name" value="SODIUM-DEPENDENT PHOSPHATE TRANSPORT PROTEIN 2B"/>
    <property type="match status" value="1"/>
</dbReference>
<comment type="subcellular location">
    <subcellularLocation>
        <location evidence="1">Cell membrane</location>
        <topology evidence="1">Multi-pass membrane protein</topology>
    </subcellularLocation>
</comment>
<keyword evidence="3 6" id="KW-0812">Transmembrane</keyword>
<evidence type="ECO:0000256" key="1">
    <source>
        <dbReference type="ARBA" id="ARBA00004651"/>
    </source>
</evidence>
<dbReference type="EMBL" id="JBHRYB010000003">
    <property type="protein sequence ID" value="MFC3679165.1"/>
    <property type="molecule type" value="Genomic_DNA"/>
</dbReference>
<evidence type="ECO:0000256" key="2">
    <source>
        <dbReference type="ARBA" id="ARBA00022475"/>
    </source>
</evidence>
<name>A0ABV7VPG2_9GAMM</name>
<dbReference type="PANTHER" id="PTHR10010">
    <property type="entry name" value="SOLUTE CARRIER FAMILY 34 SODIUM PHOSPHATE , MEMBER 2-RELATED"/>
    <property type="match status" value="1"/>
</dbReference>
<keyword evidence="5 6" id="KW-0472">Membrane</keyword>
<feature type="transmembrane region" description="Helical" evidence="6">
    <location>
        <begin position="198"/>
        <end position="223"/>
    </location>
</feature>
<evidence type="ECO:0000256" key="6">
    <source>
        <dbReference type="SAM" id="Phobius"/>
    </source>
</evidence>
<feature type="transmembrane region" description="Helical" evidence="6">
    <location>
        <begin position="263"/>
        <end position="283"/>
    </location>
</feature>
<keyword evidence="4 6" id="KW-1133">Transmembrane helix</keyword>
<evidence type="ECO:0000256" key="4">
    <source>
        <dbReference type="ARBA" id="ARBA00022989"/>
    </source>
</evidence>
<dbReference type="NCBIfam" id="NF037997">
    <property type="entry name" value="Na_Pi_symport"/>
    <property type="match status" value="1"/>
</dbReference>
<evidence type="ECO:0000313" key="8">
    <source>
        <dbReference type="Proteomes" id="UP001595722"/>
    </source>
</evidence>
<proteinExistence type="predicted"/>
<dbReference type="Pfam" id="PF02690">
    <property type="entry name" value="Na_Pi_cotrans"/>
    <property type="match status" value="2"/>
</dbReference>
<keyword evidence="2" id="KW-1003">Cell membrane</keyword>
<dbReference type="InterPro" id="IPR003841">
    <property type="entry name" value="Na/Pi_transpt"/>
</dbReference>
<dbReference type="RefSeq" id="WP_376864825.1">
    <property type="nucleotide sequence ID" value="NZ_JBHRYB010000003.1"/>
</dbReference>
<feature type="transmembrane region" description="Helical" evidence="6">
    <location>
        <begin position="304"/>
        <end position="327"/>
    </location>
</feature>
<evidence type="ECO:0000256" key="5">
    <source>
        <dbReference type="ARBA" id="ARBA00023136"/>
    </source>
</evidence>
<evidence type="ECO:0000313" key="7">
    <source>
        <dbReference type="EMBL" id="MFC3679165.1"/>
    </source>
</evidence>
<feature type="transmembrane region" description="Helical" evidence="6">
    <location>
        <begin position="235"/>
        <end position="257"/>
    </location>
</feature>
<reference evidence="8" key="1">
    <citation type="journal article" date="2019" name="Int. J. Syst. Evol. Microbiol.">
        <title>The Global Catalogue of Microorganisms (GCM) 10K type strain sequencing project: providing services to taxonomists for standard genome sequencing and annotation.</title>
        <authorList>
            <consortium name="The Broad Institute Genomics Platform"/>
            <consortium name="The Broad Institute Genome Sequencing Center for Infectious Disease"/>
            <person name="Wu L."/>
            <person name="Ma J."/>
        </authorList>
    </citation>
    <scope>NUCLEOTIDE SEQUENCE [LARGE SCALE GENOMIC DNA]</scope>
    <source>
        <strain evidence="8">KCTC 42424</strain>
    </source>
</reference>
<sequence length="610" mass="67850">MDLLKRLTLPVIFTLLALALWNSNAFREIAAGVAIFLFGMLSLEQGFRVFSGGVLEKTLRYCTNRVWKSLTFGVLTTSLMQSSSLVSVLAISFLSAGLINLSMGLGIIFGANLGTTTGAWLVAALGLKIKLSSYAMPLLVFGVALMFQQKNTSQGLGRILVGIGFLFLGIDQMKTGFAEFQQAVDLSLYHSNGWDGRLLYLGIGLLATVIMQSSHATLVLILTALSSGHISYSDALALAIGANIGTTITALLGSLSANHAGRQLALGHLMFNLLTACTALLLLPQLLQLVEWCAARLGLAADDFTLRLAIFHTLFNTLGVLLMLPWLNRLVMLLQSWLPEPRSHIKRPEYLNDAALSSVSGSLHAARQESKRLYRFGRDIIIRGLGWASADFRQQQLPDDNDPHEVSYHNIQDSYDQRLKHLHADITRFISLAREHAPQARSEQLRQLSVACFHLIEAVKDTKHMQRNLLHYANGNNQAMTRAYQQLRQDIAHTLLKIDQAGKQFEQDQDQGELQLELEHLQLLANRHHQEFDQQIELLIRSDEISAVMATSLMNDKEYAYRISKNLLKAARSLWLLGQTTEKLGLEDNELSDINQQLSDNNSQDPESRL</sequence>
<dbReference type="Proteomes" id="UP001595722">
    <property type="component" value="Unassembled WGS sequence"/>
</dbReference>
<gene>
    <name evidence="7" type="ORF">ACFOMG_03460</name>
</gene>